<dbReference type="InterPro" id="IPR029021">
    <property type="entry name" value="Prot-tyrosine_phosphatase-like"/>
</dbReference>
<comment type="caution">
    <text evidence="3">The sequence shown here is derived from an EMBL/GenBank/DDBJ whole genome shotgun (WGS) entry which is preliminary data.</text>
</comment>
<evidence type="ECO:0000259" key="2">
    <source>
        <dbReference type="PROSITE" id="PS50056"/>
    </source>
</evidence>
<dbReference type="PANTHER" id="PTHR43157">
    <property type="entry name" value="PHOSPHATIDYLINOSITOL-GLYCAN BIOSYNTHESIS CLASS F PROTEIN-RELATED"/>
    <property type="match status" value="1"/>
</dbReference>
<name>A0AAD7YCS3_MYTSE</name>
<feature type="domain" description="Tyrosine specific protein phosphatases" evidence="2">
    <location>
        <begin position="670"/>
        <end position="714"/>
    </location>
</feature>
<dbReference type="SUPFAM" id="SSF52799">
    <property type="entry name" value="(Phosphotyrosine protein) phosphatases II"/>
    <property type="match status" value="1"/>
</dbReference>
<dbReference type="InterPro" id="IPR000387">
    <property type="entry name" value="Tyr_Pase_dom"/>
</dbReference>
<reference evidence="3" key="1">
    <citation type="submission" date="2023-03" db="EMBL/GenBank/DDBJ databases">
        <title>Chromosome-level genomes of two armyworms, Mythimna separata and Mythimna loreyi, provide insights into the biosynthesis and reception of sex pheromones.</title>
        <authorList>
            <person name="Zhao H."/>
        </authorList>
    </citation>
    <scope>NUCLEOTIDE SEQUENCE</scope>
    <source>
        <strain evidence="3">BeijingLab</strain>
        <tissue evidence="3">Pupa</tissue>
    </source>
</reference>
<dbReference type="AlphaFoldDB" id="A0AAD7YCS3"/>
<dbReference type="Proteomes" id="UP001231518">
    <property type="component" value="Chromosome 23"/>
</dbReference>
<protein>
    <recommendedName>
        <fullName evidence="2">Tyrosine specific protein phosphatases domain-containing protein</fullName>
    </recommendedName>
</protein>
<organism evidence="3 4">
    <name type="scientific">Mythimna separata</name>
    <name type="common">Oriental armyworm</name>
    <name type="synonym">Pseudaletia separata</name>
    <dbReference type="NCBI Taxonomy" id="271217"/>
    <lineage>
        <taxon>Eukaryota</taxon>
        <taxon>Metazoa</taxon>
        <taxon>Ecdysozoa</taxon>
        <taxon>Arthropoda</taxon>
        <taxon>Hexapoda</taxon>
        <taxon>Insecta</taxon>
        <taxon>Pterygota</taxon>
        <taxon>Neoptera</taxon>
        <taxon>Endopterygota</taxon>
        <taxon>Lepidoptera</taxon>
        <taxon>Glossata</taxon>
        <taxon>Ditrysia</taxon>
        <taxon>Noctuoidea</taxon>
        <taxon>Noctuidae</taxon>
        <taxon>Noctuinae</taxon>
        <taxon>Hadenini</taxon>
        <taxon>Mythimna</taxon>
    </lineage>
</organism>
<proteinExistence type="predicted"/>
<dbReference type="InterPro" id="IPR036291">
    <property type="entry name" value="NAD(P)-bd_dom_sf"/>
</dbReference>
<evidence type="ECO:0000313" key="4">
    <source>
        <dbReference type="Proteomes" id="UP001231518"/>
    </source>
</evidence>
<evidence type="ECO:0000256" key="1">
    <source>
        <dbReference type="ARBA" id="ARBA00023002"/>
    </source>
</evidence>
<dbReference type="CDD" id="cd05327">
    <property type="entry name" value="retinol-DH_like_SDR_c_like"/>
    <property type="match status" value="2"/>
</dbReference>
<keyword evidence="1" id="KW-0560">Oxidoreductase</keyword>
<dbReference type="Gene3D" id="3.40.50.720">
    <property type="entry name" value="NAD(P)-binding Rossmann-like Domain"/>
    <property type="match status" value="2"/>
</dbReference>
<sequence length="1060" mass="119331">MPKEGAQTSIHLCVSEEVEGVRGKYFMECKEAEYNRKADDDELVEQVWHKSLKVTGLAGEKLSVHLSPAFYVKQKFEPVKGVCTSKVRFDGKIALVTGGNQGIGLETARDLAARGARVLIVCRDAKKAAEAIADIAATTGNNLVEYRPLDLASFSSVRQFAEDFNSSYDRLDILVNNAGCGGLKPRLTEDGIDVVMQVNYFGAFLLTSLLLDKVIASKPSRIIILTSCIHNFARLRVDNLHKFVGGFGFFGQSLTYANSKLCDVLWTKALAKRLPEGATVNTVHPGIVSTDIYRSLPFIAWKLVNFLCDIFYKTPKEGAQTTIHLCVSEEVEGVRGKYFMECKEAECSSKAGDDELVEQVWCKSLELTSLALYVKLKLEPVKGVCTSNVRLDGKIALVTGGNQGIGLETARDLAARGARVLIACRDAKKAAEAIADIAATTGNNLVEYRPLDLARFSSVRQFAEDFNSSYDRLDILVNNAGCGGLEPRLTEDGIDIVMQVNYFGAFLLTSLLLDKVIASKPSRIVILTSCVHSFARLHVDDLHKLDRVGYFGQFFSYANSKLCDILWTKALAKRLPEGVIVNAVHPGIVKTEIYRRIPYVARKLLDFLCDIFYKTPKEGAQTTIHLCVSEEVEGVRGKYFMECKEAEYNTQADDDELVEQVWHKSLELTSLSLGRTGVLIACYLVYSLRIRANDAIRLVRKKRPKSVQTSGQILCVQQFEHYMLPQTIVFSSKETINLTKDRKTSEFTLKQHLYRQRATLHGLEERAFRELPKIVYCICERLLKLCGCHQSVGLDFRVKNKPFYKSFMVYKLRKSKPPDPTTPEEAATELDRIAALPMVEWRDPVEEDIERNLESVSKITGTANNGSIPAVRIYEAFTVDHHSLPDERQKYLKTLRNDINQQREAFCKINVEEDPTILTGLLFEWLEGLKQPVLDREDLSLIVGRAYNVESCVLALTMEDIMLLEYLLRFVTRLRPLAANKKVDILKRLLAALTHQTVCVNGRCLPTRKDFQRLRDGTCSQVINFMLRMIVELQKDMIQPGRDDADVVVPQRRFRIKAWK</sequence>
<dbReference type="SUPFAM" id="SSF51735">
    <property type="entry name" value="NAD(P)-binding Rossmann-fold domains"/>
    <property type="match status" value="2"/>
</dbReference>
<evidence type="ECO:0000313" key="3">
    <source>
        <dbReference type="EMBL" id="KAJ8710191.1"/>
    </source>
</evidence>
<dbReference type="PROSITE" id="PS50056">
    <property type="entry name" value="TYR_PHOSPHATASE_2"/>
    <property type="match status" value="1"/>
</dbReference>
<gene>
    <name evidence="3" type="ORF">PYW07_009557</name>
</gene>
<dbReference type="Gene3D" id="3.90.190.10">
    <property type="entry name" value="Protein tyrosine phosphatase superfamily"/>
    <property type="match status" value="1"/>
</dbReference>
<dbReference type="InterPro" id="IPR002347">
    <property type="entry name" value="SDR_fam"/>
</dbReference>
<keyword evidence="4" id="KW-1185">Reference proteome</keyword>
<dbReference type="PANTHER" id="PTHR43157:SF31">
    <property type="entry name" value="PHOSPHATIDYLINOSITOL-GLYCAN BIOSYNTHESIS CLASS F PROTEIN"/>
    <property type="match status" value="1"/>
</dbReference>
<dbReference type="EMBL" id="JARGEI010000023">
    <property type="protein sequence ID" value="KAJ8710191.1"/>
    <property type="molecule type" value="Genomic_DNA"/>
</dbReference>
<dbReference type="GO" id="GO:0016491">
    <property type="term" value="F:oxidoreductase activity"/>
    <property type="evidence" value="ECO:0007669"/>
    <property type="project" value="UniProtKB-KW"/>
</dbReference>
<accession>A0AAD7YCS3</accession>
<dbReference type="PRINTS" id="PR00081">
    <property type="entry name" value="GDHRDH"/>
</dbReference>
<dbReference type="Pfam" id="PF00106">
    <property type="entry name" value="adh_short"/>
    <property type="match status" value="2"/>
</dbReference>